<reference evidence="2 3" key="1">
    <citation type="journal article" date="2018" name="Nat. Biotechnol.">
        <title>A standardized bacterial taxonomy based on genome phylogeny substantially revises the tree of life.</title>
        <authorList>
            <person name="Parks D.H."/>
            <person name="Chuvochina M."/>
            <person name="Waite D.W."/>
            <person name="Rinke C."/>
            <person name="Skarshewski A."/>
            <person name="Chaumeil P.A."/>
            <person name="Hugenholtz P."/>
        </authorList>
    </citation>
    <scope>NUCLEOTIDE SEQUENCE [LARGE SCALE GENOMIC DNA]</scope>
    <source>
        <strain evidence="2">UBA9169</strain>
    </source>
</reference>
<accession>A0A348WEB3</accession>
<evidence type="ECO:0000313" key="2">
    <source>
        <dbReference type="EMBL" id="HAR52875.1"/>
    </source>
</evidence>
<evidence type="ECO:0000256" key="1">
    <source>
        <dbReference type="SAM" id="MobiDB-lite"/>
    </source>
</evidence>
<feature type="non-terminal residue" evidence="2">
    <location>
        <position position="1"/>
    </location>
</feature>
<dbReference type="Proteomes" id="UP000264719">
    <property type="component" value="Unassembled WGS sequence"/>
</dbReference>
<dbReference type="AlphaFoldDB" id="A0A348WEB3"/>
<name>A0A348WEB3_9RHOB</name>
<comment type="caution">
    <text evidence="2">The sequence shown here is derived from an EMBL/GenBank/DDBJ whole genome shotgun (WGS) entry which is preliminary data.</text>
</comment>
<proteinExistence type="predicted"/>
<evidence type="ECO:0000313" key="3">
    <source>
        <dbReference type="Proteomes" id="UP000264719"/>
    </source>
</evidence>
<organism evidence="2 3">
    <name type="scientific">Roseovarius nubinhibens</name>
    <dbReference type="NCBI Taxonomy" id="314263"/>
    <lineage>
        <taxon>Bacteria</taxon>
        <taxon>Pseudomonadati</taxon>
        <taxon>Pseudomonadota</taxon>
        <taxon>Alphaproteobacteria</taxon>
        <taxon>Rhodobacterales</taxon>
        <taxon>Roseobacteraceae</taxon>
        <taxon>Roseovarius</taxon>
    </lineage>
</organism>
<sequence length="416" mass="45790">VEALTTGFESAQVIRVKDEIKEVEKAAKDAEKAAEKAAKQADKASDKAADKAEKRADKAADKAEKQADKSMDKAEKELDKAADKAEDRAEKAAEKSADKAEKRAEKLDDKVEKATEKAAKHAEKRAEQEAKAAEKAEKSLDKDLKKVEKELEKDLEKALKETDDAARERHMAMFKADIERSTEEREKLVQALMDAKAPQDRNMVEVIERTSLQLMTEPVTIENADVAEIITYRNCPPGLMNKTPACVPPGLAKQGVTYEEWVSYDIDRLEDLLEERRTAFVAVDSDASASTGDVAVATDAEIDLLLSSDRIATIYDLDPAPEGQKYALIDGLPVLLTDADYLALIEVNELAHTVELKDTTYVSPASALTQAELVQTYALPELADGYNYAVVNGEVLMVEDSAYEMLQLLRIARAAL</sequence>
<gene>
    <name evidence="2" type="ORF">DCS45_13515</name>
</gene>
<dbReference type="EMBL" id="DMVW01000124">
    <property type="protein sequence ID" value="HAR52875.1"/>
    <property type="molecule type" value="Genomic_DNA"/>
</dbReference>
<protein>
    <submittedName>
        <fullName evidence="2">Uncharacterized protein</fullName>
    </submittedName>
</protein>
<feature type="region of interest" description="Disordered" evidence="1">
    <location>
        <begin position="25"/>
        <end position="140"/>
    </location>
</feature>